<keyword evidence="3" id="KW-0732">Signal</keyword>
<keyword evidence="2" id="KW-1003">Cell membrane</keyword>
<dbReference type="PANTHER" id="PTHR46682:SF1">
    <property type="entry name" value="ADHESION G-PROTEIN COUPLED RECEPTOR V1"/>
    <property type="match status" value="1"/>
</dbReference>
<evidence type="ECO:0000256" key="3">
    <source>
        <dbReference type="ARBA" id="ARBA00022729"/>
    </source>
</evidence>
<protein>
    <submittedName>
        <fullName evidence="10">T9SS type A sorting domain-containing protein</fullName>
    </submittedName>
</protein>
<evidence type="ECO:0000256" key="1">
    <source>
        <dbReference type="ARBA" id="ARBA00004236"/>
    </source>
</evidence>
<dbReference type="PROSITE" id="PS51841">
    <property type="entry name" value="LTD"/>
    <property type="match status" value="2"/>
</dbReference>
<keyword evidence="4" id="KW-0677">Repeat</keyword>
<sequence length="2878" mass="294666">MKHFLQLKLENFSDSPNFVLAQQSRLLDEAGPVNQNGLELNSKSLVKEKKTNLGFVFFFTLMFSLFGFVQNAISQTTLVVGDLSIIGFQLNSPDSFAFTSWVDIAPNTYIKFTDNAFLSAGSATATGNIRGGENFVIWKSSVLTPAGTVITITDNTTASTNNGTIISGNLSGLSASGDNIFAYQGTATSGANPDFSANTNPTTFNGTLLFGLFGQGTSAVTSWLTTGTASSNTSYLPSQLNVANGNIVLASSSTRGQYTGSRNNQTTLADYKAMVNNVANWTTATSAGVITLNTTAFTASAPSNPSVTLSTSVNTGTEAGTTTITVTATANAAVSGDQTVNLDVSGTNITAGDYALSNSVITILNGQTMGFVTFTVIDDALVESAETATLKISNPSSGILLGTTSTQNITITDNDVATNPTVSLSVNANDGSEAGITTITVTATADIAVAGDQTIDLGVTGTNITAGDYALSNSVITILNGQTTGSVTFTVIDDALVESAETAILTISNPSSGIVIGATSTQNIVIADNDVAVLPTVLLSTSANAGTEAGTTVITVIATSDSAVAGDQTINLGVSGTNITAGDYVLSNSVITILNGQTTGSVTFTVVDDVLFEGEETATLTISNPSSGIALGVTTIQNISITDNDVAPPPTVQLSASANTGTEAGATIITVTATASAAVSGDQTLNLAVTGTGITGADYSLSNTQITILSGSTTGMVTFTIVDDAADEGTETATLTISNPSEGFTLGATIAQNITITDNDAPPVTTLAAGDISVIGYNLSGTPNDNFAILVHKDLSARTIFYINDNEIATAGTSTFTDLNEAEISFTVKAGQIIPKGTVILIPWGVAAVSTSTYDLTSSSGAGLGASGDELYIYNASSITATTATSFICFAKIGNSPSAVPAGLISGTTSINPSLVPGSRYKISGALYNACQADLLAAIGNTASNWQTVAPGAASDWTFTVLPACAPVLPTVTLSVNANTATEVGTTTITVTATANAAVSEDQTLNLGISGINITAGDYALSNSVITIVNGQTTGSVTFTVIDDALVEGSEIAALAISNPSSGITLGTTTTQDITITDNDVAVVPTVLLSVSANTGTEVGTTVITVTATAESAVAGDQTIDLGVTGINITAGDYALSNSVITISNGQTTGSVTFTVIDDALVESAETAILTISNPSSGIVIGATSTQSVAITDNDAALNIDLSTYVRVGRYNLPEPTRTAAPSNNLLCQEASAVTYNWDTDTLFITADGSTSVTQVSKTGQLIDTMTMAQGSSPQGTDFYDTEGITYVGNGQFVMSEERDRQLVKFTYAAGTTLTRSNTQTVKIGTFVPNTGTEGLSYDPLTGGYIVLKEITPIGIFQTGVDFTAGTATNGSATTENSTNLFDPALLGFSDVADVFALSNLPSLNGQSLYNNLLVLGQENAKVVNIDRNGVIANSLTIVSDAGNPLDVASQQHEGLTVDRNGILYIVSENGGGDIDHPQLWVYAPSTVPNQAPTVVALTNTTNAILENSNTTVAVKVSDIMVTDDGLGTNNLSLTGTDANFFQITGSSLFIKAGTVLDFETKTSYNVSVNVDDTTLGATPDASINYVLNVTDVSVETPQVVSVSISEVASWSSSNALVVADWFEVTNNGTTALDITGWKVDDSSNLFTSALALNGITSIAPGESVIFLETSSTNSATIIANFKSAWFGTNVPSGLQVGYYTGTGIGLSSSSDAVNLYDASGALMSKVTFGTATTNYTFNNAIGLNNTAITILSQIGVNDAFAAVNDAVQIGSPGSVGKLFISEVAPWSSSNSPIGVDWFEVTNTKAVAIDITGWKMDDNSQSPAGAVALNGITSINPGESVLFMETSDLAGKTTAFLNNWFGTNPSSGIRIGNYTGSGVGLSSGGDQVNLYNATSSTPQASVLFGASPTTTFATFDNSAGLNNITTAITQMSAVGIKGAFIAANSAVEIGSPGTILTAPCPTITATATPVSASVCTGATTTVSVTATGGTLPYTVSGSSLTVGVGTFNYTITDAKGCTATTSVTITNQPLTDNITPITACDSYTWNDITYTESGLYEGATTNCVTDKLNLTIVPSTLTLQPTNPTICKSIGAVATVLVSAASGSTFKWYSQAATGTTWSALANNTNYSGVDGTTLTITRTTTAIPATGTKYRAVISNSCGDMPSEIVVLQELTVLSKVAAISAKSNSNTILSPALTTCSGNTVNLTLAAGSIGNIQWQMSTTSATTGFADFGISIAQSAVSAVNPMITVSSGGLTQDTWFRVVASNSSCSSVIGLATKISVSAPAVAGTISGGNVTVCGFAASALNLTGTLVPFNNSTELNLIGNTGTIVWQKSTNYNASSPTWSAEGSTASTLIIANLTADTWYRAQVTSGVCKVFTDVVKITISKVAKTGTTTATANGVVTTSVCTGGDITFTSATFTGTSIQWEVSITSSTTGFATIEGANASSFTMTNVTYAPLSKFYVRSVVTSGDCTIARSAIKTITVNPISVAGSITGGGILCSGGGSTVKVLGNTGTIQWLYSTNGIVYANVPSMLLPNALAGFETSSTGIASTYVFTNFTAGTVYFKAKIKSGACSETFTNVVEYNIGTTAVSGVVSALSSTICPATGTTLTLSNSVGFVQWQKALISVTTGLPGTFSNIKNQIETTLATGNLTASTAYQAVITIGTCSTIITNYTVVNVLAKPIAKSITSNVTSPLGGLTTPLCTNDPKKTLTIGAGYAGAIQWQSSNVSTNKGFADIDGATSASYTIANPSVGANYYRATFTNTCGVIAISAPVTIYFTNCSNSARVAETKDEVEMTFNVFAYPNPFRDNFKLSLESPSNEKVNVAVFDLSGKLIELREINSNEINTLDLGNNYPSGVFNVIVTQGTYTKTVRVIKQ</sequence>
<dbReference type="InterPro" id="IPR003644">
    <property type="entry name" value="Calx_beta"/>
</dbReference>
<keyword evidence="7" id="KW-0812">Transmembrane</keyword>
<dbReference type="GO" id="GO:0004930">
    <property type="term" value="F:G protein-coupled receptor activity"/>
    <property type="evidence" value="ECO:0007669"/>
    <property type="project" value="InterPro"/>
</dbReference>
<name>A0A553CKV8_9FLAO</name>
<feature type="transmembrane region" description="Helical" evidence="7">
    <location>
        <begin position="53"/>
        <end position="73"/>
    </location>
</feature>
<dbReference type="InterPro" id="IPR026919">
    <property type="entry name" value="ADGRV1"/>
</dbReference>
<keyword evidence="6 7" id="KW-0472">Membrane</keyword>
<dbReference type="RefSeq" id="WP_144071487.1">
    <property type="nucleotide sequence ID" value="NZ_VJZR01000006.1"/>
</dbReference>
<dbReference type="EMBL" id="VJZR01000006">
    <property type="protein sequence ID" value="TRX21152.1"/>
    <property type="molecule type" value="Genomic_DNA"/>
</dbReference>
<dbReference type="GO" id="GO:0007156">
    <property type="term" value="P:homophilic cell adhesion via plasma membrane adhesion molecules"/>
    <property type="evidence" value="ECO:0007669"/>
    <property type="project" value="InterPro"/>
</dbReference>
<dbReference type="InterPro" id="IPR009722">
    <property type="entry name" value="YjiK/CarP"/>
</dbReference>
<dbReference type="OrthoDB" id="9803927at2"/>
<dbReference type="Pfam" id="PF06977">
    <property type="entry name" value="SdiA-regulated"/>
    <property type="match status" value="1"/>
</dbReference>
<keyword evidence="11" id="KW-1185">Reference proteome</keyword>
<keyword evidence="7" id="KW-1133">Transmembrane helix</keyword>
<accession>A0A553CKV8</accession>
<dbReference type="Pfam" id="PF00932">
    <property type="entry name" value="LTD"/>
    <property type="match status" value="2"/>
</dbReference>
<keyword evidence="5" id="KW-0106">Calcium</keyword>
<dbReference type="PANTHER" id="PTHR46682">
    <property type="entry name" value="ADHESION G-PROTEIN COUPLED RECEPTOR V1"/>
    <property type="match status" value="1"/>
</dbReference>
<evidence type="ECO:0000313" key="11">
    <source>
        <dbReference type="Proteomes" id="UP000318585"/>
    </source>
</evidence>
<dbReference type="InterPro" id="IPR026444">
    <property type="entry name" value="Secre_tail"/>
</dbReference>
<dbReference type="Proteomes" id="UP000318585">
    <property type="component" value="Unassembled WGS sequence"/>
</dbReference>
<proteinExistence type="predicted"/>
<comment type="caution">
    <text evidence="10">The sequence shown here is derived from an EMBL/GenBank/DDBJ whole genome shotgun (WGS) entry which is preliminary data.</text>
</comment>
<dbReference type="InterPro" id="IPR002126">
    <property type="entry name" value="Cadherin-like_dom"/>
</dbReference>
<dbReference type="InterPro" id="IPR001322">
    <property type="entry name" value="Lamin_tail_dom"/>
</dbReference>
<evidence type="ECO:0000259" key="8">
    <source>
        <dbReference type="PROSITE" id="PS50268"/>
    </source>
</evidence>
<dbReference type="GO" id="GO:0005509">
    <property type="term" value="F:calcium ion binding"/>
    <property type="evidence" value="ECO:0007669"/>
    <property type="project" value="InterPro"/>
</dbReference>
<comment type="subcellular location">
    <subcellularLocation>
        <location evidence="1">Cell membrane</location>
    </subcellularLocation>
</comment>
<evidence type="ECO:0000256" key="6">
    <source>
        <dbReference type="ARBA" id="ARBA00023136"/>
    </source>
</evidence>
<evidence type="ECO:0000259" key="9">
    <source>
        <dbReference type="PROSITE" id="PS51841"/>
    </source>
</evidence>
<dbReference type="SUPFAM" id="SSF141072">
    <property type="entry name" value="CalX-like"/>
    <property type="match status" value="6"/>
</dbReference>
<dbReference type="CDD" id="cd09971">
    <property type="entry name" value="SdiA-regulated"/>
    <property type="match status" value="1"/>
</dbReference>
<dbReference type="NCBIfam" id="TIGR04183">
    <property type="entry name" value="Por_Secre_tail"/>
    <property type="match status" value="1"/>
</dbReference>
<feature type="domain" description="Cadherin" evidence="8">
    <location>
        <begin position="1497"/>
        <end position="1600"/>
    </location>
</feature>
<dbReference type="GO" id="GO:0005886">
    <property type="term" value="C:plasma membrane"/>
    <property type="evidence" value="ECO:0007669"/>
    <property type="project" value="UniProtKB-SubCell"/>
</dbReference>
<evidence type="ECO:0000256" key="2">
    <source>
        <dbReference type="ARBA" id="ARBA00022475"/>
    </source>
</evidence>
<dbReference type="Gene3D" id="2.60.40.60">
    <property type="entry name" value="Cadherins"/>
    <property type="match status" value="1"/>
</dbReference>
<organism evidence="10 11">
    <name type="scientific">Flavobacterium franklandianum</name>
    <dbReference type="NCBI Taxonomy" id="2594430"/>
    <lineage>
        <taxon>Bacteria</taxon>
        <taxon>Pseudomonadati</taxon>
        <taxon>Bacteroidota</taxon>
        <taxon>Flavobacteriia</taxon>
        <taxon>Flavobacteriales</taxon>
        <taxon>Flavobacteriaceae</taxon>
        <taxon>Flavobacterium</taxon>
    </lineage>
</organism>
<dbReference type="Gene3D" id="2.60.40.2030">
    <property type="match status" value="6"/>
</dbReference>
<dbReference type="Pfam" id="PF18962">
    <property type="entry name" value="Por_Secre_tail"/>
    <property type="match status" value="1"/>
</dbReference>
<feature type="domain" description="LTD" evidence="9">
    <location>
        <begin position="1596"/>
        <end position="1731"/>
    </location>
</feature>
<dbReference type="InterPro" id="IPR038081">
    <property type="entry name" value="CalX-like_sf"/>
</dbReference>
<dbReference type="PROSITE" id="PS50268">
    <property type="entry name" value="CADHERIN_2"/>
    <property type="match status" value="1"/>
</dbReference>
<dbReference type="Pfam" id="PF03160">
    <property type="entry name" value="Calx-beta"/>
    <property type="match status" value="6"/>
</dbReference>
<evidence type="ECO:0000313" key="10">
    <source>
        <dbReference type="EMBL" id="TRX21152.1"/>
    </source>
</evidence>
<feature type="domain" description="LTD" evidence="9">
    <location>
        <begin position="1772"/>
        <end position="1906"/>
    </location>
</feature>
<reference evidence="10 11" key="1">
    <citation type="submission" date="2019-07" db="EMBL/GenBank/DDBJ databases">
        <title>Novel species of Flavobacterium.</title>
        <authorList>
            <person name="Liu Q."/>
            <person name="Xin Y.-H."/>
        </authorList>
    </citation>
    <scope>NUCLEOTIDE SEQUENCE [LARGE SCALE GENOMIC DNA]</scope>
    <source>
        <strain evidence="10 11">LB3P56</strain>
    </source>
</reference>
<dbReference type="SUPFAM" id="SSF50956">
    <property type="entry name" value="Thermostable phytase (3-phytase)"/>
    <property type="match status" value="1"/>
</dbReference>
<evidence type="ECO:0000256" key="5">
    <source>
        <dbReference type="ARBA" id="ARBA00022837"/>
    </source>
</evidence>
<gene>
    <name evidence="10" type="ORF">FNW17_09280</name>
</gene>
<evidence type="ECO:0000256" key="4">
    <source>
        <dbReference type="ARBA" id="ARBA00022737"/>
    </source>
</evidence>
<evidence type="ECO:0000256" key="7">
    <source>
        <dbReference type="SAM" id="Phobius"/>
    </source>
</evidence>